<feature type="compositionally biased region" description="Acidic residues" evidence="1">
    <location>
        <begin position="214"/>
        <end position="229"/>
    </location>
</feature>
<proteinExistence type="predicted"/>
<reference evidence="2 3" key="1">
    <citation type="submission" date="2019-04" db="EMBL/GenBank/DDBJ databases">
        <authorList>
            <person name="Van Vliet M D."/>
        </authorList>
    </citation>
    <scope>NUCLEOTIDE SEQUENCE [LARGE SCALE GENOMIC DNA]</scope>
    <source>
        <strain evidence="2 3">F1</strain>
    </source>
</reference>
<feature type="region of interest" description="Disordered" evidence="1">
    <location>
        <begin position="212"/>
        <end position="237"/>
    </location>
</feature>
<dbReference type="Proteomes" id="UP000366872">
    <property type="component" value="Unassembled WGS sequence"/>
</dbReference>
<keyword evidence="3" id="KW-1185">Reference proteome</keyword>
<name>A0A6C2U897_PONDE</name>
<sequence length="264" mass="29048">MILRRRFTGLVIALVVCVAAASLASRKNEVTLLLVPREDRAKRIGMDIAGSQRLLLMSYAVGVDGSVSLHGWTGTEWVNVTVKKFREGAFFRTGPDSALIVEKAGVPVPDSLVPPEAWCGAVYKITTTEERPLIHLAGQYFDFKYKEWQAFAENYNLPLEAINPEGLNVSWYHKRLNEHFKKGIMVGSNDLRYWVAVRHPEAAVAEEPVAVPAEEAEETPAMELPDDPDTNPLTNAAPEAVVLGADTAQEAVVEEEPETVPANN</sequence>
<evidence type="ECO:0000256" key="1">
    <source>
        <dbReference type="SAM" id="MobiDB-lite"/>
    </source>
</evidence>
<dbReference type="AlphaFoldDB" id="A0A6C2U897"/>
<evidence type="ECO:0000313" key="2">
    <source>
        <dbReference type="EMBL" id="VGO15644.1"/>
    </source>
</evidence>
<evidence type="ECO:0000313" key="3">
    <source>
        <dbReference type="Proteomes" id="UP000366872"/>
    </source>
</evidence>
<protein>
    <submittedName>
        <fullName evidence="2">Uncharacterized protein</fullName>
    </submittedName>
</protein>
<dbReference type="RefSeq" id="WP_136081192.1">
    <property type="nucleotide sequence ID" value="NZ_CAAHFG010000002.1"/>
</dbReference>
<accession>A0A6C2U897</accession>
<dbReference type="EMBL" id="CAAHFG010000002">
    <property type="protein sequence ID" value="VGO15644.1"/>
    <property type="molecule type" value="Genomic_DNA"/>
</dbReference>
<organism evidence="2 3">
    <name type="scientific">Pontiella desulfatans</name>
    <dbReference type="NCBI Taxonomy" id="2750659"/>
    <lineage>
        <taxon>Bacteria</taxon>
        <taxon>Pseudomonadati</taxon>
        <taxon>Kiritimatiellota</taxon>
        <taxon>Kiritimatiellia</taxon>
        <taxon>Kiritimatiellales</taxon>
        <taxon>Pontiellaceae</taxon>
        <taxon>Pontiella</taxon>
    </lineage>
</organism>
<gene>
    <name evidence="2" type="ORF">PDESU_04229</name>
</gene>